<feature type="signal peptide" evidence="1">
    <location>
        <begin position="1"/>
        <end position="22"/>
    </location>
</feature>
<dbReference type="EMBL" id="BAAAQD010000043">
    <property type="protein sequence ID" value="GAA1570049.1"/>
    <property type="molecule type" value="Genomic_DNA"/>
</dbReference>
<organism evidence="2 3">
    <name type="scientific">Dactylosporangium maewongense</name>
    <dbReference type="NCBI Taxonomy" id="634393"/>
    <lineage>
        <taxon>Bacteria</taxon>
        <taxon>Bacillati</taxon>
        <taxon>Actinomycetota</taxon>
        <taxon>Actinomycetes</taxon>
        <taxon>Micromonosporales</taxon>
        <taxon>Micromonosporaceae</taxon>
        <taxon>Dactylosporangium</taxon>
    </lineage>
</organism>
<proteinExistence type="predicted"/>
<gene>
    <name evidence="2" type="ORF">GCM10009827_109860</name>
</gene>
<evidence type="ECO:0000256" key="1">
    <source>
        <dbReference type="SAM" id="SignalP"/>
    </source>
</evidence>
<name>A0ABP4NY09_9ACTN</name>
<feature type="chain" id="PRO_5046143321" description="ATP/GTP-binding protein" evidence="1">
    <location>
        <begin position="23"/>
        <end position="310"/>
    </location>
</feature>
<protein>
    <recommendedName>
        <fullName evidence="4">ATP/GTP-binding protein</fullName>
    </recommendedName>
</protein>
<comment type="caution">
    <text evidence="2">The sequence shown here is derived from an EMBL/GenBank/DDBJ whole genome shotgun (WGS) entry which is preliminary data.</text>
</comment>
<keyword evidence="1" id="KW-0732">Signal</keyword>
<keyword evidence="3" id="KW-1185">Reference proteome</keyword>
<accession>A0ABP4NY09</accession>
<evidence type="ECO:0000313" key="3">
    <source>
        <dbReference type="Proteomes" id="UP001501470"/>
    </source>
</evidence>
<dbReference type="Proteomes" id="UP001501470">
    <property type="component" value="Unassembled WGS sequence"/>
</dbReference>
<reference evidence="3" key="1">
    <citation type="journal article" date="2019" name="Int. J. Syst. Evol. Microbiol.">
        <title>The Global Catalogue of Microorganisms (GCM) 10K type strain sequencing project: providing services to taxonomists for standard genome sequencing and annotation.</title>
        <authorList>
            <consortium name="The Broad Institute Genomics Platform"/>
            <consortium name="The Broad Institute Genome Sequencing Center for Infectious Disease"/>
            <person name="Wu L."/>
            <person name="Ma J."/>
        </authorList>
    </citation>
    <scope>NUCLEOTIDE SEQUENCE [LARGE SCALE GENOMIC DNA]</scope>
    <source>
        <strain evidence="3">JCM 15933</strain>
    </source>
</reference>
<sequence length="310" mass="31445">MLAARIRSAVGVIAALVGALLAGEGASAAVAAYPVLLAPPGGSGGCDTSVDPWCWSDGQGPGQGGGEAGGGGSGCTWNGQKMPCTDPQFGTYTGGGCYWKAMVPPPLAPPPGGQDPATGAWGTKTCYQSSGSDYVTQVYSWNPNPPDGPTPAQLAQQALAKLHLRGAQIGIAPQPGGSGAVGLPVWMWTAVTPETWGPQSASASGGTITVTITAKASRIVWNMGDGSIPTTCTNPGTPYSAHYGNTDSPTCGYRYTEPSSTTTHPHAKYQISATTYWTVTWTGGGQTGVLNPTSQAQSSIEIGEIVAVRE</sequence>
<evidence type="ECO:0000313" key="2">
    <source>
        <dbReference type="EMBL" id="GAA1570049.1"/>
    </source>
</evidence>
<evidence type="ECO:0008006" key="4">
    <source>
        <dbReference type="Google" id="ProtNLM"/>
    </source>
</evidence>